<comment type="subcellular location">
    <subcellularLocation>
        <location evidence="9 10">Cytoplasm</location>
    </subcellularLocation>
</comment>
<evidence type="ECO:0000256" key="8">
    <source>
        <dbReference type="ARBA" id="ARBA00024536"/>
    </source>
</evidence>
<dbReference type="GO" id="GO:0005737">
    <property type="term" value="C:cytoplasm"/>
    <property type="evidence" value="ECO:0007669"/>
    <property type="project" value="UniProtKB-SubCell"/>
</dbReference>
<keyword evidence="7 9" id="KW-0627">Porphyrin biosynthesis</keyword>
<dbReference type="NCBIfam" id="TIGR00109">
    <property type="entry name" value="hemH"/>
    <property type="match status" value="1"/>
</dbReference>
<dbReference type="GO" id="GO:0046872">
    <property type="term" value="F:metal ion binding"/>
    <property type="evidence" value="ECO:0007669"/>
    <property type="project" value="UniProtKB-KW"/>
</dbReference>
<dbReference type="GO" id="GO:0004325">
    <property type="term" value="F:ferrochelatase activity"/>
    <property type="evidence" value="ECO:0007669"/>
    <property type="project" value="UniProtKB-UniRule"/>
</dbReference>
<dbReference type="Pfam" id="PF00762">
    <property type="entry name" value="Ferrochelatase"/>
    <property type="match status" value="1"/>
</dbReference>
<dbReference type="SUPFAM" id="SSF53800">
    <property type="entry name" value="Chelatase"/>
    <property type="match status" value="1"/>
</dbReference>
<dbReference type="PANTHER" id="PTHR11108:SF1">
    <property type="entry name" value="FERROCHELATASE, MITOCHONDRIAL"/>
    <property type="match status" value="1"/>
</dbReference>
<dbReference type="HAMAP" id="MF_00323">
    <property type="entry name" value="Ferrochelatase"/>
    <property type="match status" value="1"/>
</dbReference>
<dbReference type="FunFam" id="3.40.50.1400:FF:000002">
    <property type="entry name" value="Ferrochelatase"/>
    <property type="match status" value="1"/>
</dbReference>
<keyword evidence="5 9" id="KW-0350">Heme biosynthesis</keyword>
<evidence type="ECO:0000256" key="9">
    <source>
        <dbReference type="HAMAP-Rule" id="MF_00323"/>
    </source>
</evidence>
<comment type="function">
    <text evidence="9 10">Catalyzes the ferrous insertion into protoporphyrin IX.</text>
</comment>
<evidence type="ECO:0000256" key="1">
    <source>
        <dbReference type="ARBA" id="ARBA00007718"/>
    </source>
</evidence>
<dbReference type="CDD" id="cd00419">
    <property type="entry name" value="Ferrochelatase_C"/>
    <property type="match status" value="1"/>
</dbReference>
<dbReference type="InterPro" id="IPR033659">
    <property type="entry name" value="Ferrochelatase_N"/>
</dbReference>
<dbReference type="InterPro" id="IPR033644">
    <property type="entry name" value="Ferrochelatase_C"/>
</dbReference>
<keyword evidence="12" id="KW-1185">Reference proteome</keyword>
<evidence type="ECO:0000256" key="6">
    <source>
        <dbReference type="ARBA" id="ARBA00023239"/>
    </source>
</evidence>
<comment type="catalytic activity">
    <reaction evidence="9 10">
        <text>heme b + 2 H(+) = protoporphyrin IX + Fe(2+)</text>
        <dbReference type="Rhea" id="RHEA:22584"/>
        <dbReference type="ChEBI" id="CHEBI:15378"/>
        <dbReference type="ChEBI" id="CHEBI:29033"/>
        <dbReference type="ChEBI" id="CHEBI:57306"/>
        <dbReference type="ChEBI" id="CHEBI:60344"/>
        <dbReference type="EC" id="4.98.1.1"/>
    </reaction>
</comment>
<evidence type="ECO:0000256" key="5">
    <source>
        <dbReference type="ARBA" id="ARBA00023133"/>
    </source>
</evidence>
<name>A0A217EH74_9GAMM</name>
<evidence type="ECO:0000313" key="12">
    <source>
        <dbReference type="Proteomes" id="UP000243463"/>
    </source>
</evidence>
<dbReference type="CDD" id="cd03411">
    <property type="entry name" value="Ferrochelatase_N"/>
    <property type="match status" value="1"/>
</dbReference>
<dbReference type="Gene3D" id="3.40.50.1400">
    <property type="match status" value="2"/>
</dbReference>
<reference evidence="12" key="1">
    <citation type="submission" date="2017-06" db="EMBL/GenBank/DDBJ databases">
        <authorList>
            <person name="Varghese N."/>
            <person name="Submissions S."/>
        </authorList>
    </citation>
    <scope>NUCLEOTIDE SEQUENCE [LARGE SCALE GENOMIC DNA]</scope>
    <source>
        <strain evidence="12">ANC 5114</strain>
    </source>
</reference>
<comment type="pathway">
    <text evidence="9 10">Porphyrin-containing compound metabolism; protoheme biosynthesis; protoheme from protoporphyrin-IX: step 1/1.</text>
</comment>
<sequence>MTTQNKPKVTVILTNLGTPDEPTAPAVRRFLKEFLSDTRVIEIPKILWQIILRLFILPRRPKRVAEAYASVWSKDSPMREIMLEQVKYIQENVPAKYPDLDLNIIPAMTYGNPGLKPFLNQLNGSDTDHIILFPLYPQYSATSTAPQYDMLSRWALKQRNLPGITIIRDYYQHPLFIQALAESVRRYRAAHGTADKLLMSFHGIPQPFADKGDPYPERCRTTARLVAEELKLQDHEWAISFQSRFGLQEWVRPYTDELLDEWAKNGVESIQIMSPAFSADCLETLEELAVENAENFKKAGGKSFDYIPALNTDELHLKFFETLVNAHLDAVNVTLAH</sequence>
<dbReference type="PANTHER" id="PTHR11108">
    <property type="entry name" value="FERROCHELATASE"/>
    <property type="match status" value="1"/>
</dbReference>
<organism evidence="11 12">
    <name type="scientific">Acinetobacter apis</name>
    <dbReference type="NCBI Taxonomy" id="1229165"/>
    <lineage>
        <taxon>Bacteria</taxon>
        <taxon>Pseudomonadati</taxon>
        <taxon>Pseudomonadota</taxon>
        <taxon>Gammaproteobacteria</taxon>
        <taxon>Moraxellales</taxon>
        <taxon>Moraxellaceae</taxon>
        <taxon>Acinetobacter</taxon>
    </lineage>
</organism>
<keyword evidence="4 9" id="KW-0408">Iron</keyword>
<keyword evidence="3 9" id="KW-0479">Metal-binding</keyword>
<evidence type="ECO:0000256" key="2">
    <source>
        <dbReference type="ARBA" id="ARBA00022490"/>
    </source>
</evidence>
<evidence type="ECO:0000256" key="4">
    <source>
        <dbReference type="ARBA" id="ARBA00023004"/>
    </source>
</evidence>
<dbReference type="AlphaFoldDB" id="A0A217EH74"/>
<comment type="catalytic activity">
    <reaction evidence="8">
        <text>Fe-coproporphyrin III + 2 H(+) = coproporphyrin III + Fe(2+)</text>
        <dbReference type="Rhea" id="RHEA:49572"/>
        <dbReference type="ChEBI" id="CHEBI:15378"/>
        <dbReference type="ChEBI" id="CHEBI:29033"/>
        <dbReference type="ChEBI" id="CHEBI:68438"/>
        <dbReference type="ChEBI" id="CHEBI:131725"/>
        <dbReference type="EC" id="4.99.1.9"/>
    </reaction>
    <physiologicalReaction direction="right-to-left" evidence="8">
        <dbReference type="Rhea" id="RHEA:49574"/>
    </physiologicalReaction>
</comment>
<evidence type="ECO:0000313" key="11">
    <source>
        <dbReference type="EMBL" id="SNQ29828.1"/>
    </source>
</evidence>
<dbReference type="InterPro" id="IPR019772">
    <property type="entry name" value="Ferrochelatase_AS"/>
</dbReference>
<gene>
    <name evidence="9" type="primary">hemH</name>
    <name evidence="11" type="ORF">SAMN05444584_1799</name>
</gene>
<dbReference type="RefSeq" id="WP_088824063.1">
    <property type="nucleotide sequence ID" value="NZ_FZLN01000003.1"/>
</dbReference>
<dbReference type="OrthoDB" id="9809741at2"/>
<proteinExistence type="inferred from homology"/>
<accession>A0A217EH74</accession>
<dbReference type="GO" id="GO:0006783">
    <property type="term" value="P:heme biosynthetic process"/>
    <property type="evidence" value="ECO:0007669"/>
    <property type="project" value="UniProtKB-UniRule"/>
</dbReference>
<dbReference type="Proteomes" id="UP000243463">
    <property type="component" value="Unassembled WGS sequence"/>
</dbReference>
<dbReference type="EMBL" id="FZLN01000003">
    <property type="protein sequence ID" value="SNQ29828.1"/>
    <property type="molecule type" value="Genomic_DNA"/>
</dbReference>
<keyword evidence="6 9" id="KW-0456">Lyase</keyword>
<dbReference type="EC" id="4.98.1.1" evidence="9 10"/>
<keyword evidence="2 9" id="KW-0963">Cytoplasm</keyword>
<feature type="binding site" evidence="9">
    <location>
        <position position="202"/>
    </location>
    <ligand>
        <name>Fe(2+)</name>
        <dbReference type="ChEBI" id="CHEBI:29033"/>
    </ligand>
</feature>
<evidence type="ECO:0000256" key="7">
    <source>
        <dbReference type="ARBA" id="ARBA00023244"/>
    </source>
</evidence>
<comment type="similarity">
    <text evidence="1 9 10">Belongs to the ferrochelatase family.</text>
</comment>
<protein>
    <recommendedName>
        <fullName evidence="9 10">Ferrochelatase</fullName>
        <ecNumber evidence="9 10">4.98.1.1</ecNumber>
    </recommendedName>
    <alternativeName>
        <fullName evidence="9">Heme synthase</fullName>
    </alternativeName>
    <alternativeName>
        <fullName evidence="9">Protoheme ferro-lyase</fullName>
    </alternativeName>
</protein>
<dbReference type="UniPathway" id="UPA00252">
    <property type="reaction ID" value="UER00325"/>
</dbReference>
<dbReference type="PROSITE" id="PS00534">
    <property type="entry name" value="FERROCHELATASE"/>
    <property type="match status" value="1"/>
</dbReference>
<evidence type="ECO:0000256" key="3">
    <source>
        <dbReference type="ARBA" id="ARBA00022723"/>
    </source>
</evidence>
<dbReference type="InterPro" id="IPR001015">
    <property type="entry name" value="Ferrochelatase"/>
</dbReference>
<evidence type="ECO:0000256" key="10">
    <source>
        <dbReference type="RuleBase" id="RU000607"/>
    </source>
</evidence>
<feature type="binding site" evidence="9">
    <location>
        <position position="283"/>
    </location>
    <ligand>
        <name>Fe(2+)</name>
        <dbReference type="ChEBI" id="CHEBI:29033"/>
    </ligand>
</feature>